<dbReference type="Proteomes" id="UP000716291">
    <property type="component" value="Unassembled WGS sequence"/>
</dbReference>
<reference evidence="2" key="1">
    <citation type="journal article" date="2020" name="Microb. Genom.">
        <title>Genetic diversity of clinical and environmental Mucorales isolates obtained from an investigation of mucormycosis cases among solid organ transplant recipients.</title>
        <authorList>
            <person name="Nguyen M.H."/>
            <person name="Kaul D."/>
            <person name="Muto C."/>
            <person name="Cheng S.J."/>
            <person name="Richter R.A."/>
            <person name="Bruno V.M."/>
            <person name="Liu G."/>
            <person name="Beyhan S."/>
            <person name="Sundermann A.J."/>
            <person name="Mounaud S."/>
            <person name="Pasculle A.W."/>
            <person name="Nierman W.C."/>
            <person name="Driscoll E."/>
            <person name="Cumbie R."/>
            <person name="Clancy C.J."/>
            <person name="Dupont C.L."/>
        </authorList>
    </citation>
    <scope>NUCLEOTIDE SEQUENCE</scope>
    <source>
        <strain evidence="2">GL11</strain>
    </source>
</reference>
<gene>
    <name evidence="2" type="ORF">G6F64_014662</name>
</gene>
<dbReference type="AlphaFoldDB" id="A0A9P6WT06"/>
<keyword evidence="3" id="KW-1185">Reference proteome</keyword>
<comment type="caution">
    <text evidence="2">The sequence shown here is derived from an EMBL/GenBank/DDBJ whole genome shotgun (WGS) entry which is preliminary data.</text>
</comment>
<accession>A0A9P6WT06</accession>
<evidence type="ECO:0000313" key="2">
    <source>
        <dbReference type="EMBL" id="KAG1278274.1"/>
    </source>
</evidence>
<name>A0A9P6WT06_RHIOR</name>
<sequence length="115" mass="13108">MRWDTFTAACRRFKLALQRRRRATWKQFCQKLSSGPLHETTSIIRKIRRNRTSTPQFAHPEGTSAAAQVMADHFRQVFSGSFLPQNRYPAPPIPDGPHPTDSSSCPIDIETVPED</sequence>
<evidence type="ECO:0000313" key="3">
    <source>
        <dbReference type="Proteomes" id="UP000716291"/>
    </source>
</evidence>
<evidence type="ECO:0000256" key="1">
    <source>
        <dbReference type="SAM" id="MobiDB-lite"/>
    </source>
</evidence>
<organism evidence="2 3">
    <name type="scientific">Rhizopus oryzae</name>
    <name type="common">Mucormycosis agent</name>
    <name type="synonym">Rhizopus arrhizus var. delemar</name>
    <dbReference type="NCBI Taxonomy" id="64495"/>
    <lineage>
        <taxon>Eukaryota</taxon>
        <taxon>Fungi</taxon>
        <taxon>Fungi incertae sedis</taxon>
        <taxon>Mucoromycota</taxon>
        <taxon>Mucoromycotina</taxon>
        <taxon>Mucoromycetes</taxon>
        <taxon>Mucorales</taxon>
        <taxon>Mucorineae</taxon>
        <taxon>Rhizopodaceae</taxon>
        <taxon>Rhizopus</taxon>
    </lineage>
</organism>
<feature type="region of interest" description="Disordered" evidence="1">
    <location>
        <begin position="82"/>
        <end position="115"/>
    </location>
</feature>
<dbReference type="OrthoDB" id="10279884at2759"/>
<dbReference type="EMBL" id="JAANQT010009147">
    <property type="protein sequence ID" value="KAG1278274.1"/>
    <property type="molecule type" value="Genomic_DNA"/>
</dbReference>
<protein>
    <submittedName>
        <fullName evidence="2">Uncharacterized protein</fullName>
    </submittedName>
</protein>
<proteinExistence type="predicted"/>